<dbReference type="InterPro" id="IPR000608">
    <property type="entry name" value="UBC"/>
</dbReference>
<accession>A0A498SR20</accession>
<sequence length="403" mass="45890">LNIQQTAENSEESMQTREEGLMRLAPLITTVCVVLSKRVKELPVKSQNIEKDAVTEEERYMKVMKALQFDTISFFAEGSFIPYHYENSLSSVGTTSSMGKRTRRLAQEIVTLSNSLPLSSSSSVFVRACEERLDVMKVLITGPADTPYMNGCFEFDVWFPTDYPNSPMHVNLETTGNHTVRFNPNLYNDGKVCLSVLNTWHGRPEERWNPETSSLLQVIVSVQSLILVAEPYFNEPGYERSKCTQAGQQASRDYDANIRQAVVKWAMLEMIRHPPPAFADIVKKHFWLKRKEILSQISKWISEMEQTLKQQRGSGRNIHGHLASLKRHAAALEDEYRRMECPADLQSINVSLTQQANISENIQQANLTDEDQPQSSDDSVQIPHDNYSRAFRAQQMPGLHNYA</sequence>
<organism evidence="4 5">
    <name type="scientific">Acanthocheilonema viteae</name>
    <name type="common">Filarial nematode worm</name>
    <name type="synonym">Dipetalonema viteae</name>
    <dbReference type="NCBI Taxonomy" id="6277"/>
    <lineage>
        <taxon>Eukaryota</taxon>
        <taxon>Metazoa</taxon>
        <taxon>Ecdysozoa</taxon>
        <taxon>Nematoda</taxon>
        <taxon>Chromadorea</taxon>
        <taxon>Rhabditida</taxon>
        <taxon>Spirurina</taxon>
        <taxon>Spiruromorpha</taxon>
        <taxon>Filarioidea</taxon>
        <taxon>Onchocercidae</taxon>
        <taxon>Acanthocheilonema</taxon>
    </lineage>
</organism>
<name>A0A498SR20_ACAVI</name>
<evidence type="ECO:0000313" key="5">
    <source>
        <dbReference type="Proteomes" id="UP000276991"/>
    </source>
</evidence>
<dbReference type="AlphaFoldDB" id="A0A498SR20"/>
<proteinExistence type="predicted"/>
<dbReference type="GO" id="GO:0005634">
    <property type="term" value="C:nucleus"/>
    <property type="evidence" value="ECO:0007669"/>
    <property type="project" value="TreeGrafter"/>
</dbReference>
<keyword evidence="1" id="KW-0808">Transferase</keyword>
<feature type="domain" description="UBC core" evidence="3">
    <location>
        <begin position="100"/>
        <end position="267"/>
    </location>
</feature>
<dbReference type="EMBL" id="UPTC01001683">
    <property type="protein sequence ID" value="VBB32373.1"/>
    <property type="molecule type" value="Genomic_DNA"/>
</dbReference>
<gene>
    <name evidence="4" type="ORF">NAV_LOCUS7164</name>
</gene>
<dbReference type="InterPro" id="IPR016135">
    <property type="entry name" value="UBQ-conjugating_enzyme/RWD"/>
</dbReference>
<dbReference type="CDD" id="cd23810">
    <property type="entry name" value="UBCc_BIRC6"/>
    <property type="match status" value="1"/>
</dbReference>
<reference evidence="4 5" key="1">
    <citation type="submission" date="2018-08" db="EMBL/GenBank/DDBJ databases">
        <authorList>
            <person name="Laetsch R D."/>
            <person name="Stevens L."/>
            <person name="Kumar S."/>
            <person name="Blaxter L. M."/>
        </authorList>
    </citation>
    <scope>NUCLEOTIDE SEQUENCE [LARGE SCALE GENOMIC DNA]</scope>
</reference>
<dbReference type="GO" id="GO:0016740">
    <property type="term" value="F:transferase activity"/>
    <property type="evidence" value="ECO:0007669"/>
    <property type="project" value="UniProtKB-KW"/>
</dbReference>
<feature type="non-terminal residue" evidence="4">
    <location>
        <position position="1"/>
    </location>
</feature>
<keyword evidence="5" id="KW-1185">Reference proteome</keyword>
<dbReference type="PANTHER" id="PTHR46116">
    <property type="entry name" value="(E3-INDEPENDENT) E2 UBIQUITIN-CONJUGATING ENZYME"/>
    <property type="match status" value="1"/>
</dbReference>
<evidence type="ECO:0000313" key="4">
    <source>
        <dbReference type="EMBL" id="VBB32373.1"/>
    </source>
</evidence>
<evidence type="ECO:0000256" key="1">
    <source>
        <dbReference type="ARBA" id="ARBA00022679"/>
    </source>
</evidence>
<dbReference type="PANTHER" id="PTHR46116:SF39">
    <property type="entry name" value="BACULOVIRAL IAP REPEAT-CONTAINING PROTEIN 6"/>
    <property type="match status" value="1"/>
</dbReference>
<dbReference type="GO" id="GO:0043066">
    <property type="term" value="P:negative regulation of apoptotic process"/>
    <property type="evidence" value="ECO:0007669"/>
    <property type="project" value="TreeGrafter"/>
</dbReference>
<dbReference type="FunFam" id="3.10.110.10:FF:000014">
    <property type="entry name" value="Baculoviral IAP repeat-containing protein 6"/>
    <property type="match status" value="1"/>
</dbReference>
<protein>
    <recommendedName>
        <fullName evidence="3">UBC core domain-containing protein</fullName>
    </recommendedName>
</protein>
<dbReference type="PROSITE" id="PS50127">
    <property type="entry name" value="UBC_2"/>
    <property type="match status" value="1"/>
</dbReference>
<dbReference type="SUPFAM" id="SSF54495">
    <property type="entry name" value="UBC-like"/>
    <property type="match status" value="1"/>
</dbReference>
<keyword evidence="2" id="KW-0833">Ubl conjugation pathway</keyword>
<dbReference type="OrthoDB" id="47801at2759"/>
<dbReference type="GO" id="GO:0004869">
    <property type="term" value="F:cysteine-type endopeptidase inhibitor activity"/>
    <property type="evidence" value="ECO:0007669"/>
    <property type="project" value="TreeGrafter"/>
</dbReference>
<dbReference type="Proteomes" id="UP000276991">
    <property type="component" value="Unassembled WGS sequence"/>
</dbReference>
<evidence type="ECO:0000256" key="2">
    <source>
        <dbReference type="ARBA" id="ARBA00022786"/>
    </source>
</evidence>
<dbReference type="Pfam" id="PF00179">
    <property type="entry name" value="UQ_con"/>
    <property type="match status" value="1"/>
</dbReference>
<dbReference type="SMART" id="SM00212">
    <property type="entry name" value="UBCc"/>
    <property type="match status" value="1"/>
</dbReference>
<evidence type="ECO:0000259" key="3">
    <source>
        <dbReference type="PROSITE" id="PS50127"/>
    </source>
</evidence>
<dbReference type="STRING" id="6277.A0A498SR20"/>
<dbReference type="Gene3D" id="3.10.110.10">
    <property type="entry name" value="Ubiquitin Conjugating Enzyme"/>
    <property type="match status" value="1"/>
</dbReference>